<dbReference type="EMBL" id="DRLD01000164">
    <property type="protein sequence ID" value="HED10215.1"/>
    <property type="molecule type" value="Genomic_DNA"/>
</dbReference>
<keyword evidence="1" id="KW-0732">Signal</keyword>
<gene>
    <name evidence="3" type="ORF">ENJ10_05975</name>
</gene>
<comment type="caution">
    <text evidence="3">The sequence shown here is derived from an EMBL/GenBank/DDBJ whole genome shotgun (WGS) entry which is preliminary data.</text>
</comment>
<dbReference type="InterPro" id="IPR029050">
    <property type="entry name" value="Immunoprotect_excell_Ig-like"/>
</dbReference>
<dbReference type="PROSITE" id="PS51257">
    <property type="entry name" value="PROKAR_LIPOPROTEIN"/>
    <property type="match status" value="1"/>
</dbReference>
<sequence>MIRGGHMRYLSILSIIIIFILLYACGGSEMEQGDKSYAGGNYTMAINHYLKFKKEHANDSLINKKLALAYFQKGKELYGKTKNIKSFSGNFSKAERYVDSPQDDPGFNKTYSGLLYDLAMAYHNSRPENEVQKEQYFTNTLDYLNLALEFDGNNTQAEEALQKIYDENFEAMFNKGLDLYKRAGREKNNDLYVSAEYYLTRADHFNPGDPKTEEYLSKVRRKTLSILRNSGPVSFCVVGYKKEKGYFLADITASNFTRQTLEIDPQLFQLELDDGSLINVDGKKTADYDNALTEKTTIEPRKLLDGVLAFKLPPKTKVLTMIYTNSDGQEVRKYFP</sequence>
<evidence type="ECO:0000256" key="1">
    <source>
        <dbReference type="ARBA" id="ARBA00022729"/>
    </source>
</evidence>
<protein>
    <submittedName>
        <fullName evidence="3">DUF4352 domain-containing protein</fullName>
    </submittedName>
</protein>
<organism evidence="3">
    <name type="scientific">Caldithrix abyssi</name>
    <dbReference type="NCBI Taxonomy" id="187145"/>
    <lineage>
        <taxon>Bacteria</taxon>
        <taxon>Pseudomonadati</taxon>
        <taxon>Calditrichota</taxon>
        <taxon>Calditrichia</taxon>
        <taxon>Calditrichales</taxon>
        <taxon>Calditrichaceae</taxon>
        <taxon>Caldithrix</taxon>
    </lineage>
</organism>
<dbReference type="AlphaFoldDB" id="A0A7V1PU84"/>
<accession>A0A7V1PU84</accession>
<feature type="domain" description="DUF4352" evidence="2">
    <location>
        <begin position="241"/>
        <end position="326"/>
    </location>
</feature>
<dbReference type="Proteomes" id="UP000886005">
    <property type="component" value="Unassembled WGS sequence"/>
</dbReference>
<evidence type="ECO:0000313" key="3">
    <source>
        <dbReference type="EMBL" id="HED10215.1"/>
    </source>
</evidence>
<reference evidence="3" key="1">
    <citation type="journal article" date="2020" name="mSystems">
        <title>Genome- and Community-Level Interaction Insights into Carbon Utilization and Element Cycling Functions of Hydrothermarchaeota in Hydrothermal Sediment.</title>
        <authorList>
            <person name="Zhou Z."/>
            <person name="Liu Y."/>
            <person name="Xu W."/>
            <person name="Pan J."/>
            <person name="Luo Z.H."/>
            <person name="Li M."/>
        </authorList>
    </citation>
    <scope>NUCLEOTIDE SEQUENCE [LARGE SCALE GENOMIC DNA]</scope>
    <source>
        <strain evidence="3">HyVt-456</strain>
    </source>
</reference>
<dbReference type="InterPro" id="IPR011990">
    <property type="entry name" value="TPR-like_helical_dom_sf"/>
</dbReference>
<dbReference type="Pfam" id="PF11611">
    <property type="entry name" value="DUF4352"/>
    <property type="match status" value="1"/>
</dbReference>
<evidence type="ECO:0000259" key="2">
    <source>
        <dbReference type="Pfam" id="PF11611"/>
    </source>
</evidence>
<dbReference type="Gene3D" id="1.25.40.10">
    <property type="entry name" value="Tetratricopeptide repeat domain"/>
    <property type="match status" value="1"/>
</dbReference>
<dbReference type="InterPro" id="IPR029051">
    <property type="entry name" value="DUF4352"/>
</dbReference>
<dbReference type="Gene3D" id="2.60.40.1240">
    <property type="match status" value="1"/>
</dbReference>
<name>A0A7V1PU84_CALAY</name>
<proteinExistence type="predicted"/>